<dbReference type="GO" id="GO:0006210">
    <property type="term" value="P:thymine catabolic process"/>
    <property type="evidence" value="ECO:0007669"/>
    <property type="project" value="TreeGrafter"/>
</dbReference>
<evidence type="ECO:0000313" key="9">
    <source>
        <dbReference type="Proteomes" id="UP001165740"/>
    </source>
</evidence>
<dbReference type="PANTHER" id="PTHR43866:SF3">
    <property type="entry name" value="METHYLMALONATE-SEMIALDEHYDE DEHYDROGENASE [ACYLATING], MITOCHONDRIAL"/>
    <property type="match status" value="1"/>
</dbReference>
<evidence type="ECO:0000256" key="2">
    <source>
        <dbReference type="ARBA" id="ARBA00013048"/>
    </source>
</evidence>
<feature type="domain" description="Aldehyde dehydrogenase" evidence="8">
    <location>
        <begin position="43"/>
        <end position="506"/>
    </location>
</feature>
<dbReference type="GO" id="GO:0005739">
    <property type="term" value="C:mitochondrion"/>
    <property type="evidence" value="ECO:0007669"/>
    <property type="project" value="TreeGrafter"/>
</dbReference>
<feature type="signal peptide" evidence="7">
    <location>
        <begin position="1"/>
        <end position="15"/>
    </location>
</feature>
<dbReference type="EC" id="1.2.1.27" evidence="2"/>
<dbReference type="Pfam" id="PF00171">
    <property type="entry name" value="Aldedh"/>
    <property type="match status" value="1"/>
</dbReference>
<dbReference type="InterPro" id="IPR016161">
    <property type="entry name" value="Ald_DH/histidinol_DH"/>
</dbReference>
<proteinExistence type="inferred from homology"/>
<gene>
    <name evidence="10" type="primary">LOC106053266</name>
</gene>
<dbReference type="FunFam" id="3.40.309.10:FF:000002">
    <property type="entry name" value="Methylmalonate-semialdehyde dehydrogenase (Acylating)"/>
    <property type="match status" value="1"/>
</dbReference>
<feature type="chain" id="PRO_5040910284" description="methylmalonate-semialdehyde dehydrogenase (CoA acylating)" evidence="7">
    <location>
        <begin position="16"/>
        <end position="512"/>
    </location>
</feature>
<keyword evidence="9" id="KW-1185">Reference proteome</keyword>
<organism evidence="9 10">
    <name type="scientific">Biomphalaria glabrata</name>
    <name type="common">Bloodfluke planorb</name>
    <name type="synonym">Freshwater snail</name>
    <dbReference type="NCBI Taxonomy" id="6526"/>
    <lineage>
        <taxon>Eukaryota</taxon>
        <taxon>Metazoa</taxon>
        <taxon>Spiralia</taxon>
        <taxon>Lophotrochozoa</taxon>
        <taxon>Mollusca</taxon>
        <taxon>Gastropoda</taxon>
        <taxon>Heterobranchia</taxon>
        <taxon>Euthyneura</taxon>
        <taxon>Panpulmonata</taxon>
        <taxon>Hygrophila</taxon>
        <taxon>Lymnaeoidea</taxon>
        <taxon>Planorbidae</taxon>
        <taxon>Biomphalaria</taxon>
    </lineage>
</organism>
<dbReference type="Gene3D" id="3.40.605.10">
    <property type="entry name" value="Aldehyde Dehydrogenase, Chain A, domain 1"/>
    <property type="match status" value="1"/>
</dbReference>
<dbReference type="PANTHER" id="PTHR43866">
    <property type="entry name" value="MALONATE-SEMIALDEHYDE DEHYDROGENASE"/>
    <property type="match status" value="1"/>
</dbReference>
<dbReference type="NCBIfam" id="TIGR01722">
    <property type="entry name" value="MMSDH"/>
    <property type="match status" value="1"/>
</dbReference>
<accession>A0A9W2ZTQ3</accession>
<evidence type="ECO:0000256" key="3">
    <source>
        <dbReference type="ARBA" id="ARBA00023002"/>
    </source>
</evidence>
<dbReference type="OMA" id="HADTICK"/>
<evidence type="ECO:0000256" key="5">
    <source>
        <dbReference type="ARBA" id="ARBA00047644"/>
    </source>
</evidence>
<dbReference type="InterPro" id="IPR016163">
    <property type="entry name" value="Ald_DH_C"/>
</dbReference>
<keyword evidence="4" id="KW-0520">NAD</keyword>
<evidence type="ECO:0000259" key="8">
    <source>
        <dbReference type="Pfam" id="PF00171"/>
    </source>
</evidence>
<evidence type="ECO:0000256" key="4">
    <source>
        <dbReference type="ARBA" id="ARBA00023027"/>
    </source>
</evidence>
<dbReference type="RefSeq" id="XP_055878330.1">
    <property type="nucleotide sequence ID" value="XM_056022355.1"/>
</dbReference>
<evidence type="ECO:0000313" key="10">
    <source>
        <dbReference type="RefSeq" id="XP_055878330.1"/>
    </source>
</evidence>
<dbReference type="InterPro" id="IPR016162">
    <property type="entry name" value="Ald_DH_N"/>
</dbReference>
<dbReference type="InterPro" id="IPR010061">
    <property type="entry name" value="MeMal-semiAld_DH"/>
</dbReference>
<dbReference type="Gene3D" id="3.40.309.10">
    <property type="entry name" value="Aldehyde Dehydrogenase, Chain A, domain 2"/>
    <property type="match status" value="1"/>
</dbReference>
<keyword evidence="7" id="KW-0732">Signal</keyword>
<dbReference type="OrthoDB" id="310895at2759"/>
<dbReference type="InterPro" id="IPR016160">
    <property type="entry name" value="Ald_DH_CS_CYS"/>
</dbReference>
<dbReference type="InterPro" id="IPR015590">
    <property type="entry name" value="Aldehyde_DH_dom"/>
</dbReference>
<dbReference type="AlphaFoldDB" id="A0A9W2ZTQ3"/>
<dbReference type="GO" id="GO:0006574">
    <property type="term" value="P:L-valine catabolic process"/>
    <property type="evidence" value="ECO:0007669"/>
    <property type="project" value="TreeGrafter"/>
</dbReference>
<protein>
    <recommendedName>
        <fullName evidence="2">methylmalonate-semialdehyde dehydrogenase (CoA acylating)</fullName>
        <ecNumber evidence="2">1.2.1.27</ecNumber>
    </recommendedName>
</protein>
<sequence>MAISRLLGVTRLCLAVRQSVFSSRAASTVQIPTTKLFINNEFLESETEKWINVRNPATNEVISKVPESTTSEMEAAVAAAKAAFPAWSRSTILFRQQIMFRLRDQLIKNRARLRDSLVLEIGKTKEDADEEIGRCIQILEHCCSITTLQTGETLPDIAQDMNILTFRLPLGVTAGITPFNFPAMVPISIFSMSTVCGNTCVIKPSSCDPGAVMILMELCLKAGCPPGVVNVIHGRKEPVTFVCDHPDVVALSFVGSDEAGSYVYERGAKNGKRVQCNLGAKNHALVMPDANKERTLSSLISGSFGAAGQRCMALSTAIFVGDSKQWIPELVERSKTQKVTSGAEPGADFGPLISPEAKKRVCDLIQSGVDAGAKLLLDGRNIKVKGYENGNFLGPTILHRVYPTMECYTTEIYGPVLATMEVDTLDDAINIVRTNPYGNTTAIFTASGATARKYSMKCDVGMVGINVAIPFPINTFSFTGSKGSFKGDLRLAGKEAIQFFTQTRTVMEFWRE</sequence>
<evidence type="ECO:0000256" key="1">
    <source>
        <dbReference type="ARBA" id="ARBA00009986"/>
    </source>
</evidence>
<evidence type="ECO:0000256" key="6">
    <source>
        <dbReference type="ARBA" id="ARBA00048821"/>
    </source>
</evidence>
<dbReference type="PROSITE" id="PS00070">
    <property type="entry name" value="ALDEHYDE_DEHYDR_CYS"/>
    <property type="match status" value="1"/>
</dbReference>
<dbReference type="CDD" id="cd07085">
    <property type="entry name" value="ALDH_F6_MMSDH"/>
    <property type="match status" value="1"/>
</dbReference>
<evidence type="ECO:0000256" key="7">
    <source>
        <dbReference type="SAM" id="SignalP"/>
    </source>
</evidence>
<dbReference type="GO" id="GO:0004491">
    <property type="term" value="F:methylmalonate-semialdehyde dehydrogenase (acylating, NAD) activity"/>
    <property type="evidence" value="ECO:0007669"/>
    <property type="project" value="UniProtKB-EC"/>
</dbReference>
<comment type="catalytic activity">
    <reaction evidence="6">
        <text>3-oxopropanoate + NAD(+) + CoA + H2O = hydrogencarbonate + acetyl-CoA + NADH + H(+)</text>
        <dbReference type="Rhea" id="RHEA:76615"/>
        <dbReference type="ChEBI" id="CHEBI:15377"/>
        <dbReference type="ChEBI" id="CHEBI:15378"/>
        <dbReference type="ChEBI" id="CHEBI:17544"/>
        <dbReference type="ChEBI" id="CHEBI:33190"/>
        <dbReference type="ChEBI" id="CHEBI:57287"/>
        <dbReference type="ChEBI" id="CHEBI:57288"/>
        <dbReference type="ChEBI" id="CHEBI:57540"/>
        <dbReference type="ChEBI" id="CHEBI:57945"/>
        <dbReference type="EC" id="1.2.1.27"/>
    </reaction>
    <physiologicalReaction direction="left-to-right" evidence="6">
        <dbReference type="Rhea" id="RHEA:76616"/>
    </physiologicalReaction>
</comment>
<dbReference type="FunFam" id="3.40.605.10:FF:000003">
    <property type="entry name" value="Methylmalonate-semialdehyde dehydrogenase [acylating]"/>
    <property type="match status" value="1"/>
</dbReference>
<keyword evidence="3" id="KW-0560">Oxidoreductase</keyword>
<comment type="catalytic activity">
    <reaction evidence="5">
        <text>2-methyl-3-oxopropanoate + NAD(+) + CoA + H2O = propanoyl-CoA + hydrogencarbonate + NADH + H(+)</text>
        <dbReference type="Rhea" id="RHEA:20804"/>
        <dbReference type="ChEBI" id="CHEBI:15377"/>
        <dbReference type="ChEBI" id="CHEBI:15378"/>
        <dbReference type="ChEBI" id="CHEBI:17544"/>
        <dbReference type="ChEBI" id="CHEBI:57287"/>
        <dbReference type="ChEBI" id="CHEBI:57392"/>
        <dbReference type="ChEBI" id="CHEBI:57540"/>
        <dbReference type="ChEBI" id="CHEBI:57700"/>
        <dbReference type="ChEBI" id="CHEBI:57945"/>
        <dbReference type="EC" id="1.2.1.27"/>
    </reaction>
    <physiologicalReaction direction="left-to-right" evidence="5">
        <dbReference type="Rhea" id="RHEA:20805"/>
    </physiologicalReaction>
</comment>
<dbReference type="GeneID" id="106053266"/>
<name>A0A9W2ZTQ3_BIOGL</name>
<dbReference type="SUPFAM" id="SSF53720">
    <property type="entry name" value="ALDH-like"/>
    <property type="match status" value="1"/>
</dbReference>
<reference evidence="10" key="1">
    <citation type="submission" date="2025-08" db="UniProtKB">
        <authorList>
            <consortium name="RefSeq"/>
        </authorList>
    </citation>
    <scope>IDENTIFICATION</scope>
</reference>
<dbReference type="Proteomes" id="UP001165740">
    <property type="component" value="Chromosome 3"/>
</dbReference>
<comment type="similarity">
    <text evidence="1">Belongs to the aldehyde dehydrogenase family.</text>
</comment>